<protein>
    <recommendedName>
        <fullName evidence="6">Mid2 domain-containing protein</fullName>
    </recommendedName>
</protein>
<evidence type="ECO:0000313" key="4">
    <source>
        <dbReference type="EMBL" id="KIK46792.1"/>
    </source>
</evidence>
<keyword evidence="2" id="KW-0472">Membrane</keyword>
<keyword evidence="3" id="KW-0732">Signal</keyword>
<dbReference type="AlphaFoldDB" id="A0A0D0BLJ2"/>
<evidence type="ECO:0008006" key="6">
    <source>
        <dbReference type="Google" id="ProtNLM"/>
    </source>
</evidence>
<dbReference type="EMBL" id="KN835154">
    <property type="protein sequence ID" value="KIK46792.1"/>
    <property type="molecule type" value="Genomic_DNA"/>
</dbReference>
<dbReference type="STRING" id="930992.A0A0D0BLJ2"/>
<keyword evidence="5" id="KW-1185">Reference proteome</keyword>
<feature type="signal peptide" evidence="3">
    <location>
        <begin position="1"/>
        <end position="20"/>
    </location>
</feature>
<gene>
    <name evidence="4" type="ORF">CY34DRAFT_799943</name>
</gene>
<organism evidence="4 5">
    <name type="scientific">Suillus luteus UH-Slu-Lm8-n1</name>
    <dbReference type="NCBI Taxonomy" id="930992"/>
    <lineage>
        <taxon>Eukaryota</taxon>
        <taxon>Fungi</taxon>
        <taxon>Dikarya</taxon>
        <taxon>Basidiomycota</taxon>
        <taxon>Agaricomycotina</taxon>
        <taxon>Agaricomycetes</taxon>
        <taxon>Agaricomycetidae</taxon>
        <taxon>Boletales</taxon>
        <taxon>Suillineae</taxon>
        <taxon>Suillaceae</taxon>
        <taxon>Suillus</taxon>
    </lineage>
</organism>
<sequence>MQGLAWLALLFLYHAGAVLAAGNTTCLSGQLDWYTSAVGETPCMTYQRLRQICNSVYTVGNFSASTPGDHCNDQVADCCCNSVAFGLSMLCMNCQEDADPGDVAGIDAAPGTYTTYLATCGASTNQSLPASIQQAVCNENIKIDNFLYNRSYWSDGSCRWTADYAVEQQAINNNNTFTVCPNQVSPSASLPTSTTVATAAGAFTATSIASASPSGSGNTTSVTSVTSSTSKNAVIGGAVGGAAFAIIAVLVGVYCHRRRKRPRMIQDIPSVFLHQSHGAQSVYGASVPDTEPVTTQRYSSFNPVRRHHESRESAQPVVHSSSPEWTQFLNASTGTSYLVNDNFSEATPYSREDDAGTLIPPHDAPAGRLPPAYHPSWVSRNTPPSSSGPSEDQVLLDQTSQTVSQSDETRLRNITGGLREKAVSRRGAGDQANEL</sequence>
<evidence type="ECO:0000313" key="5">
    <source>
        <dbReference type="Proteomes" id="UP000054485"/>
    </source>
</evidence>
<proteinExistence type="predicted"/>
<keyword evidence="2" id="KW-0812">Transmembrane</keyword>
<dbReference type="Proteomes" id="UP000054485">
    <property type="component" value="Unassembled WGS sequence"/>
</dbReference>
<feature type="transmembrane region" description="Helical" evidence="2">
    <location>
        <begin position="233"/>
        <end position="255"/>
    </location>
</feature>
<keyword evidence="2" id="KW-1133">Transmembrane helix</keyword>
<evidence type="ECO:0000256" key="2">
    <source>
        <dbReference type="SAM" id="Phobius"/>
    </source>
</evidence>
<dbReference type="HOGENOM" id="CLU_056404_0_0_1"/>
<accession>A0A0D0BLJ2</accession>
<feature type="region of interest" description="Disordered" evidence="1">
    <location>
        <begin position="300"/>
        <end position="322"/>
    </location>
</feature>
<reference evidence="4 5" key="1">
    <citation type="submission" date="2014-04" db="EMBL/GenBank/DDBJ databases">
        <authorList>
            <consortium name="DOE Joint Genome Institute"/>
            <person name="Kuo A."/>
            <person name="Ruytinx J."/>
            <person name="Rineau F."/>
            <person name="Colpaert J."/>
            <person name="Kohler A."/>
            <person name="Nagy L.G."/>
            <person name="Floudas D."/>
            <person name="Copeland A."/>
            <person name="Barry K.W."/>
            <person name="Cichocki N."/>
            <person name="Veneault-Fourrey C."/>
            <person name="LaButti K."/>
            <person name="Lindquist E.A."/>
            <person name="Lipzen A."/>
            <person name="Lundell T."/>
            <person name="Morin E."/>
            <person name="Murat C."/>
            <person name="Sun H."/>
            <person name="Tunlid A."/>
            <person name="Henrissat B."/>
            <person name="Grigoriev I.V."/>
            <person name="Hibbett D.S."/>
            <person name="Martin F."/>
            <person name="Nordberg H.P."/>
            <person name="Cantor M.N."/>
            <person name="Hua S.X."/>
        </authorList>
    </citation>
    <scope>NUCLEOTIDE SEQUENCE [LARGE SCALE GENOMIC DNA]</scope>
    <source>
        <strain evidence="4 5">UH-Slu-Lm8-n1</strain>
    </source>
</reference>
<dbReference type="OrthoDB" id="2757214at2759"/>
<feature type="chain" id="PRO_5002207806" description="Mid2 domain-containing protein" evidence="3">
    <location>
        <begin position="21"/>
        <end position="435"/>
    </location>
</feature>
<evidence type="ECO:0000256" key="3">
    <source>
        <dbReference type="SAM" id="SignalP"/>
    </source>
</evidence>
<feature type="region of interest" description="Disordered" evidence="1">
    <location>
        <begin position="347"/>
        <end position="435"/>
    </location>
</feature>
<dbReference type="InParanoid" id="A0A0D0BLJ2"/>
<reference evidence="5" key="2">
    <citation type="submission" date="2015-01" db="EMBL/GenBank/DDBJ databases">
        <title>Evolutionary Origins and Diversification of the Mycorrhizal Mutualists.</title>
        <authorList>
            <consortium name="DOE Joint Genome Institute"/>
            <consortium name="Mycorrhizal Genomics Consortium"/>
            <person name="Kohler A."/>
            <person name="Kuo A."/>
            <person name="Nagy L.G."/>
            <person name="Floudas D."/>
            <person name="Copeland A."/>
            <person name="Barry K.W."/>
            <person name="Cichocki N."/>
            <person name="Veneault-Fourrey C."/>
            <person name="LaButti K."/>
            <person name="Lindquist E.A."/>
            <person name="Lipzen A."/>
            <person name="Lundell T."/>
            <person name="Morin E."/>
            <person name="Murat C."/>
            <person name="Riley R."/>
            <person name="Ohm R."/>
            <person name="Sun H."/>
            <person name="Tunlid A."/>
            <person name="Henrissat B."/>
            <person name="Grigoriev I.V."/>
            <person name="Hibbett D.S."/>
            <person name="Martin F."/>
        </authorList>
    </citation>
    <scope>NUCLEOTIDE SEQUENCE [LARGE SCALE GENOMIC DNA]</scope>
    <source>
        <strain evidence="5">UH-Slu-Lm8-n1</strain>
    </source>
</reference>
<name>A0A0D0BLJ2_9AGAM</name>
<feature type="compositionally biased region" description="Polar residues" evidence="1">
    <location>
        <begin position="378"/>
        <end position="406"/>
    </location>
</feature>
<evidence type="ECO:0000256" key="1">
    <source>
        <dbReference type="SAM" id="MobiDB-lite"/>
    </source>
</evidence>